<gene>
    <name evidence="3" type="ORF">G3I50_19415</name>
</gene>
<feature type="compositionally biased region" description="Low complexity" evidence="1">
    <location>
        <begin position="37"/>
        <end position="61"/>
    </location>
</feature>
<organism evidence="3 4">
    <name type="scientific">Streptomyces parvus</name>
    <dbReference type="NCBI Taxonomy" id="66428"/>
    <lineage>
        <taxon>Bacteria</taxon>
        <taxon>Bacillati</taxon>
        <taxon>Actinomycetota</taxon>
        <taxon>Actinomycetes</taxon>
        <taxon>Kitasatosporales</taxon>
        <taxon>Streptomycetaceae</taxon>
        <taxon>Streptomyces</taxon>
    </lineage>
</organism>
<sequence length="163" mass="16223">MRRRILTTAVSLTAALLVGGCSGSADTAAPGGAGSKTSPTAGEPAASPASPSSPGSASAPALEYPEKAQALVPETSGAGSKNLPAFTPTEESYTVYADCTGKGSVSLVDRDDPDGEPHPISCDDVPTVGVIHTEAVPQHLMVKVTGGAAQWAIAIVSGDKRPV</sequence>
<evidence type="ECO:0008006" key="5">
    <source>
        <dbReference type="Google" id="ProtNLM"/>
    </source>
</evidence>
<proteinExistence type="predicted"/>
<keyword evidence="2" id="KW-0732">Signal</keyword>
<protein>
    <recommendedName>
        <fullName evidence="5">Lipoprotein</fullName>
    </recommendedName>
</protein>
<evidence type="ECO:0000313" key="4">
    <source>
        <dbReference type="Proteomes" id="UP000469670"/>
    </source>
</evidence>
<feature type="signal peptide" evidence="2">
    <location>
        <begin position="1"/>
        <end position="27"/>
    </location>
</feature>
<dbReference type="Proteomes" id="UP000469670">
    <property type="component" value="Unassembled WGS sequence"/>
</dbReference>
<reference evidence="3 4" key="1">
    <citation type="submission" date="2020-01" db="EMBL/GenBank/DDBJ databases">
        <title>Insect and environment-associated Actinomycetes.</title>
        <authorList>
            <person name="Currrie C."/>
            <person name="Chevrette M."/>
            <person name="Carlson C."/>
            <person name="Stubbendieck R."/>
            <person name="Wendt-Pienkowski E."/>
        </authorList>
    </citation>
    <scope>NUCLEOTIDE SEQUENCE [LARGE SCALE GENOMIC DNA]</scope>
    <source>
        <strain evidence="3 4">SID7590</strain>
    </source>
</reference>
<evidence type="ECO:0000256" key="2">
    <source>
        <dbReference type="SAM" id="SignalP"/>
    </source>
</evidence>
<feature type="region of interest" description="Disordered" evidence="1">
    <location>
        <begin position="26"/>
        <end position="87"/>
    </location>
</feature>
<dbReference type="RefSeq" id="WP_164204110.1">
    <property type="nucleotide sequence ID" value="NZ_JAAGMP010000864.1"/>
</dbReference>
<evidence type="ECO:0000313" key="3">
    <source>
        <dbReference type="EMBL" id="NEC20398.1"/>
    </source>
</evidence>
<comment type="caution">
    <text evidence="3">The sequence shown here is derived from an EMBL/GenBank/DDBJ whole genome shotgun (WGS) entry which is preliminary data.</text>
</comment>
<accession>A0A7K3RYU9</accession>
<feature type="chain" id="PRO_5039215958" description="Lipoprotein" evidence="2">
    <location>
        <begin position="28"/>
        <end position="163"/>
    </location>
</feature>
<dbReference type="AlphaFoldDB" id="A0A7K3RYU9"/>
<dbReference type="PROSITE" id="PS51257">
    <property type="entry name" value="PROKAR_LIPOPROTEIN"/>
    <property type="match status" value="1"/>
</dbReference>
<name>A0A7K3RYU9_9ACTN</name>
<dbReference type="EMBL" id="JAAGMP010000864">
    <property type="protein sequence ID" value="NEC20398.1"/>
    <property type="molecule type" value="Genomic_DNA"/>
</dbReference>
<evidence type="ECO:0000256" key="1">
    <source>
        <dbReference type="SAM" id="MobiDB-lite"/>
    </source>
</evidence>